<organism evidence="9 10">
    <name type="scientific">Shewanella decolorationis S12</name>
    <dbReference type="NCBI Taxonomy" id="1353536"/>
    <lineage>
        <taxon>Bacteria</taxon>
        <taxon>Pseudomonadati</taxon>
        <taxon>Pseudomonadota</taxon>
        <taxon>Gammaproteobacteria</taxon>
        <taxon>Alteromonadales</taxon>
        <taxon>Shewanellaceae</taxon>
        <taxon>Shewanella</taxon>
    </lineage>
</organism>
<feature type="domain" description="3-deoxy-D-manno-octulosonic-acid transferase N-terminal" evidence="8">
    <location>
        <begin position="51"/>
        <end position="225"/>
    </location>
</feature>
<keyword evidence="7" id="KW-0448">Lipopolysaccharide biosynthesis</keyword>
<dbReference type="InterPro" id="IPR039901">
    <property type="entry name" value="Kdotransferase"/>
</dbReference>
<dbReference type="Proteomes" id="UP000017548">
    <property type="component" value="Unassembled WGS sequence"/>
</dbReference>
<keyword evidence="4 7" id="KW-0808">Transferase</keyword>
<keyword evidence="7" id="KW-0812">Transmembrane</keyword>
<comment type="function">
    <text evidence="7">Involved in lipopolysaccharide (LPS) biosynthesis. Catalyzes the transfer of 3-deoxy-D-manno-octulosonate (Kdo) residue(s) from CMP-Kdo to lipid IV(A), the tetraacyldisaccharide-1,4'-bisphosphate precursor of lipid A.</text>
</comment>
<dbReference type="SUPFAM" id="SSF53756">
    <property type="entry name" value="UDP-Glycosyltransferase/glycogen phosphorylase"/>
    <property type="match status" value="1"/>
</dbReference>
<name>A0ABN0PQG6_9GAMM</name>
<dbReference type="InterPro" id="IPR007507">
    <property type="entry name" value="Glycos_transf_N"/>
</dbReference>
<feature type="transmembrane region" description="Helical" evidence="7">
    <location>
        <begin position="21"/>
        <end position="40"/>
    </location>
</feature>
<evidence type="ECO:0000313" key="10">
    <source>
        <dbReference type="Proteomes" id="UP000017548"/>
    </source>
</evidence>
<proteinExistence type="inferred from homology"/>
<evidence type="ECO:0000256" key="4">
    <source>
        <dbReference type="ARBA" id="ARBA00022679"/>
    </source>
</evidence>
<keyword evidence="10" id="KW-1185">Reference proteome</keyword>
<evidence type="ECO:0000256" key="6">
    <source>
        <dbReference type="ARBA" id="ARBA00049183"/>
    </source>
</evidence>
<keyword evidence="7" id="KW-0472">Membrane</keyword>
<comment type="caution">
    <text evidence="9">The sequence shown here is derived from an EMBL/GenBank/DDBJ whole genome shotgun (WGS) entry which is preliminary data.</text>
</comment>
<dbReference type="InterPro" id="IPR038107">
    <property type="entry name" value="Glycos_transf_N_sf"/>
</dbReference>
<keyword evidence="7" id="KW-1133">Transmembrane helix</keyword>
<dbReference type="Pfam" id="PF04413">
    <property type="entry name" value="Glycos_transf_N"/>
    <property type="match status" value="1"/>
</dbReference>
<evidence type="ECO:0000256" key="1">
    <source>
        <dbReference type="ARBA" id="ARBA00004713"/>
    </source>
</evidence>
<dbReference type="Gene3D" id="3.40.50.11720">
    <property type="entry name" value="3-Deoxy-D-manno-octulosonic-acid transferase, N-terminal domain"/>
    <property type="match status" value="1"/>
</dbReference>
<protein>
    <recommendedName>
        <fullName evidence="3 7">3-deoxy-D-manno-octulosonic acid transferase</fullName>
        <shortName evidence="7">Kdo transferase</shortName>
        <ecNumber evidence="2 7">2.4.99.12</ecNumber>
    </recommendedName>
    <alternativeName>
        <fullName evidence="5 7">Lipid IV(A) 3-deoxy-D-manno-octulosonic acid transferase</fullName>
    </alternativeName>
</protein>
<reference evidence="9 10" key="1">
    <citation type="journal article" date="2013" name="Genome Announc.">
        <title>Draft Genome Sequence of Shewanella decolorationis S12, a Dye-Degrading Bacterium Isolated from a Wastewater Treatment Plant.</title>
        <authorList>
            <person name="Xu M."/>
            <person name="Fang Y."/>
            <person name="Liu J."/>
            <person name="Chen X."/>
            <person name="Sun G."/>
            <person name="Guo J."/>
            <person name="Hua Z."/>
            <person name="Tu Q."/>
            <person name="Wu L."/>
            <person name="Zhou J."/>
            <person name="Liu X."/>
        </authorList>
    </citation>
    <scope>NUCLEOTIDE SEQUENCE [LARGE SCALE GENOMIC DNA]</scope>
    <source>
        <strain evidence="9 10">S12</strain>
    </source>
</reference>
<dbReference type="EMBL" id="AXZL01000053">
    <property type="protein sequence ID" value="ESE42344.1"/>
    <property type="molecule type" value="Genomic_DNA"/>
</dbReference>
<dbReference type="PANTHER" id="PTHR42755:SF1">
    <property type="entry name" value="3-DEOXY-D-MANNO-OCTULOSONIC ACID TRANSFERASE, MITOCHONDRIAL-RELATED"/>
    <property type="match status" value="1"/>
</dbReference>
<comment type="similarity">
    <text evidence="7">Belongs to the glycosyltransferase group 1 family.</text>
</comment>
<comment type="pathway">
    <text evidence="1 7">Bacterial outer membrane biogenesis; LPS core biosynthesis.</text>
</comment>
<evidence type="ECO:0000256" key="5">
    <source>
        <dbReference type="ARBA" id="ARBA00031445"/>
    </source>
</evidence>
<evidence type="ECO:0000256" key="3">
    <source>
        <dbReference type="ARBA" id="ARBA00019077"/>
    </source>
</evidence>
<evidence type="ECO:0000259" key="8">
    <source>
        <dbReference type="Pfam" id="PF04413"/>
    </source>
</evidence>
<gene>
    <name evidence="9" type="ORF">SHD_1083</name>
</gene>
<keyword evidence="7" id="KW-1003">Cell membrane</keyword>
<dbReference type="Gene3D" id="3.40.50.2000">
    <property type="entry name" value="Glycogen Phosphorylase B"/>
    <property type="match status" value="1"/>
</dbReference>
<sequence length="441" mass="48784">MLTLPLFIRQKLISTIFMNRFFYSVLLYLLSPLLIVYLAFRAIKSPDYRGRWGERFGLTRLAPTDLLIHSVSMGETLAAIPLIRQIQQAHPQLKITVTTSSPTGSAEVRKALGDQVQHCYLPFDLPWCVNRFLRQLSPKWCIIMETELWPNLVALAAKRGVRLMLANARLSAKSAAQYAKRPQLSRPMLQRLDVVAVQTQAEAQRFIDLGVPADRVTVCGSLKFDLTITPERLTLARELRQTWGKEDAPVWVAGSVHPGEFDAVLSAHKQLLAKWPEALLVIAPRHPEQFAAVADVVASQGFEYVRRSEAQAITATTQVLVGDTMGELLTFYGAADQAFVGGTLIENGGHNPLEPVAMDVPVMVGPNHWDFAQITQMLADAGGLRIVSSGQELGENLIQYFEQPVLRQQAAEAGLAVVEANRGALQRQFALAESLLSRQTA</sequence>
<dbReference type="PANTHER" id="PTHR42755">
    <property type="entry name" value="3-DEOXY-MANNO-OCTULOSONATE CYTIDYLYLTRANSFERASE"/>
    <property type="match status" value="1"/>
</dbReference>
<evidence type="ECO:0000256" key="7">
    <source>
        <dbReference type="RuleBase" id="RU365103"/>
    </source>
</evidence>
<comment type="catalytic activity">
    <reaction evidence="6 7">
        <text>lipid IVA (E. coli) + CMP-3-deoxy-beta-D-manno-octulosonate = alpha-Kdo-(2-&gt;6)-lipid IVA (E. coli) + CMP + H(+)</text>
        <dbReference type="Rhea" id="RHEA:28066"/>
        <dbReference type="ChEBI" id="CHEBI:15378"/>
        <dbReference type="ChEBI" id="CHEBI:58603"/>
        <dbReference type="ChEBI" id="CHEBI:60364"/>
        <dbReference type="ChEBI" id="CHEBI:60377"/>
        <dbReference type="ChEBI" id="CHEBI:85987"/>
        <dbReference type="EC" id="2.4.99.12"/>
    </reaction>
</comment>
<evidence type="ECO:0000256" key="2">
    <source>
        <dbReference type="ARBA" id="ARBA00012621"/>
    </source>
</evidence>
<accession>A0ABN0PQG6</accession>
<dbReference type="EC" id="2.4.99.12" evidence="2 7"/>
<dbReference type="GO" id="GO:0016740">
    <property type="term" value="F:transferase activity"/>
    <property type="evidence" value="ECO:0007669"/>
    <property type="project" value="UniProtKB-KW"/>
</dbReference>
<comment type="subcellular location">
    <subcellularLocation>
        <location evidence="7">Cell membrane</location>
    </subcellularLocation>
</comment>
<evidence type="ECO:0000313" key="9">
    <source>
        <dbReference type="EMBL" id="ESE42344.1"/>
    </source>
</evidence>
<dbReference type="NCBIfam" id="NF004388">
    <property type="entry name" value="PRK05749.1-4"/>
    <property type="match status" value="1"/>
</dbReference>